<dbReference type="AlphaFoldDB" id="A0A4S4FRJ5"/>
<proteinExistence type="predicted"/>
<dbReference type="SUPFAM" id="SSF46689">
    <property type="entry name" value="Homeodomain-like"/>
    <property type="match status" value="1"/>
</dbReference>
<evidence type="ECO:0000313" key="2">
    <source>
        <dbReference type="Proteomes" id="UP000309133"/>
    </source>
</evidence>
<organism evidence="1 2">
    <name type="scientific">Naasia lichenicola</name>
    <dbReference type="NCBI Taxonomy" id="2565933"/>
    <lineage>
        <taxon>Bacteria</taxon>
        <taxon>Bacillati</taxon>
        <taxon>Actinomycetota</taxon>
        <taxon>Actinomycetes</taxon>
        <taxon>Micrococcales</taxon>
        <taxon>Microbacteriaceae</taxon>
        <taxon>Naasia</taxon>
    </lineage>
</organism>
<dbReference type="OrthoDB" id="9816296at2"/>
<keyword evidence="2" id="KW-1185">Reference proteome</keyword>
<reference evidence="1 2" key="1">
    <citation type="submission" date="2019-04" db="EMBL/GenBank/DDBJ databases">
        <authorList>
            <person name="Jiang L."/>
        </authorList>
    </citation>
    <scope>NUCLEOTIDE SEQUENCE [LARGE SCALE GENOMIC DNA]</scope>
    <source>
        <strain evidence="1 2">YIM 131853</strain>
    </source>
</reference>
<dbReference type="Proteomes" id="UP000309133">
    <property type="component" value="Unassembled WGS sequence"/>
</dbReference>
<sequence length="193" mass="20640">MPREVDAEQRLADIADATVRVARATGAQSITIRSVARELGGSTTLVTNYLPTRAALISNALDHARDRWRGERDQAGQEAPADPLGALLESVLTSTNDDPVLRTLILEIAANAPVEPELREGLRRESTLFQDELADAAGESGHPDARRSGQIAYLLLRGAIIATAEDPQLWNEAHLRDLIIGAVAALGHASSAQ</sequence>
<name>A0A4S4FRJ5_9MICO</name>
<dbReference type="InterPro" id="IPR009057">
    <property type="entry name" value="Homeodomain-like_sf"/>
</dbReference>
<dbReference type="Gene3D" id="1.10.357.10">
    <property type="entry name" value="Tetracycline Repressor, domain 2"/>
    <property type="match status" value="1"/>
</dbReference>
<accession>A0A4S4FRJ5</accession>
<dbReference type="InterPro" id="IPR036271">
    <property type="entry name" value="Tet_transcr_reg_TetR-rel_C_sf"/>
</dbReference>
<comment type="caution">
    <text evidence="1">The sequence shown here is derived from an EMBL/GenBank/DDBJ whole genome shotgun (WGS) entry which is preliminary data.</text>
</comment>
<protein>
    <submittedName>
        <fullName evidence="1">TetR/AcrR family transcriptional regulator</fullName>
    </submittedName>
</protein>
<dbReference type="RefSeq" id="WP_136426055.1">
    <property type="nucleotide sequence ID" value="NZ_SSSM01000001.1"/>
</dbReference>
<gene>
    <name evidence="1" type="ORF">E6C64_02675</name>
</gene>
<evidence type="ECO:0000313" key="1">
    <source>
        <dbReference type="EMBL" id="THG33273.1"/>
    </source>
</evidence>
<dbReference type="SUPFAM" id="SSF48498">
    <property type="entry name" value="Tetracyclin repressor-like, C-terminal domain"/>
    <property type="match status" value="1"/>
</dbReference>
<dbReference type="EMBL" id="SSSM01000001">
    <property type="protein sequence ID" value="THG33273.1"/>
    <property type="molecule type" value="Genomic_DNA"/>
</dbReference>